<dbReference type="CDD" id="cd00338">
    <property type="entry name" value="Ser_Recombinase"/>
    <property type="match status" value="1"/>
</dbReference>
<dbReference type="Pfam" id="PF00239">
    <property type="entry name" value="Resolvase"/>
    <property type="match status" value="1"/>
</dbReference>
<dbReference type="GO" id="GO:0000150">
    <property type="term" value="F:DNA strand exchange activity"/>
    <property type="evidence" value="ECO:0007669"/>
    <property type="project" value="InterPro"/>
</dbReference>
<keyword evidence="7" id="KW-1185">Reference proteome</keyword>
<dbReference type="GO" id="GO:0003677">
    <property type="term" value="F:DNA binding"/>
    <property type="evidence" value="ECO:0007669"/>
    <property type="project" value="UniProtKB-KW"/>
</dbReference>
<name>A0A1Y6F3R9_9SPHN</name>
<dbReference type="Pfam" id="PF07508">
    <property type="entry name" value="Recombinase"/>
    <property type="match status" value="1"/>
</dbReference>
<dbReference type="InterPro" id="IPR036162">
    <property type="entry name" value="Resolvase-like_N_sf"/>
</dbReference>
<dbReference type="InterPro" id="IPR038109">
    <property type="entry name" value="DNA_bind_recomb_sf"/>
</dbReference>
<dbReference type="InterPro" id="IPR011109">
    <property type="entry name" value="DNA_bind_recombinase_dom"/>
</dbReference>
<dbReference type="InterPro" id="IPR025827">
    <property type="entry name" value="Zn_ribbon_recom_dom"/>
</dbReference>
<keyword evidence="2" id="KW-0233">DNA recombination</keyword>
<feature type="coiled-coil region" evidence="3">
    <location>
        <begin position="397"/>
        <end position="457"/>
    </location>
</feature>
<dbReference type="Proteomes" id="UP000194420">
    <property type="component" value="Unassembled WGS sequence"/>
</dbReference>
<evidence type="ECO:0000313" key="7">
    <source>
        <dbReference type="Proteomes" id="UP000194420"/>
    </source>
</evidence>
<feature type="domain" description="Resolvase/invertase-type recombinase catalytic" evidence="4">
    <location>
        <begin position="15"/>
        <end position="176"/>
    </location>
</feature>
<dbReference type="PANTHER" id="PTHR30461:SF2">
    <property type="entry name" value="SERINE RECOMBINASE PINE-RELATED"/>
    <property type="match status" value="1"/>
</dbReference>
<dbReference type="Gene3D" id="3.90.1750.20">
    <property type="entry name" value="Putative Large Serine Recombinase, Chain B, Domain 2"/>
    <property type="match status" value="1"/>
</dbReference>
<keyword evidence="1" id="KW-0238">DNA-binding</keyword>
<dbReference type="SMART" id="SM00857">
    <property type="entry name" value="Resolvase"/>
    <property type="match status" value="1"/>
</dbReference>
<reference evidence="7" key="1">
    <citation type="submission" date="2017-04" db="EMBL/GenBank/DDBJ databases">
        <authorList>
            <person name="Varghese N."/>
            <person name="Submissions S."/>
        </authorList>
    </citation>
    <scope>NUCLEOTIDE SEQUENCE [LARGE SCALE GENOMIC DNA]</scope>
</reference>
<evidence type="ECO:0000313" key="6">
    <source>
        <dbReference type="EMBL" id="SMQ69505.1"/>
    </source>
</evidence>
<sequence>MENKDVSPEGQAPRKAYSYLRFSTPEQRKGDSFRRQRSMAEAYAAKSGLELDQELTFDDVGISGFRGQNAEAGKLALFLEAVRSGQVPQGSVLLVEQLDRLSRLPPRKALRVLEDIVDAGVDLVTLNDERVYTQGSLDNEPMDLMVSILTFMRANEESVTKSKRLKATWEQKRQKVLEGKPITERVPAWLKLSNDRQRFIVIKERGDIVRRVYDLTLDGWGQHRIASQLNEQGIKPWGRGQFWHRSYISKILQNPAVIGTFCPHLSEFDGTRKRRVPLEPVERYYPAVVSVETFQEAQALREVRKAPQRGRHAHTPITNILAGLAECPKCGATMTRVNKGSRSKPSLVCSRAKIGAGCTYRSVPYGEIEKAVLDALPKRLQLLEGATGKDTQLDDEIRGADEVVDQLRERASNLLNNLSLGHSPMIAQKARETEQQLEEALAALEALQKRREAATGRTVKVRIEKALEALQPVSGDVNVEEVNQRLRALFSRAVIQYDAVHVEFEWTHGGSLDFPYSHTFTKWQGE</sequence>
<dbReference type="EMBL" id="FXWG01000002">
    <property type="protein sequence ID" value="SMQ69505.1"/>
    <property type="molecule type" value="Genomic_DNA"/>
</dbReference>
<gene>
    <name evidence="6" type="ORF">SAMN06297468_1692</name>
</gene>
<evidence type="ECO:0000256" key="3">
    <source>
        <dbReference type="SAM" id="Coils"/>
    </source>
</evidence>
<proteinExistence type="predicted"/>
<dbReference type="Gene3D" id="3.40.50.1390">
    <property type="entry name" value="Resolvase, N-terminal catalytic domain"/>
    <property type="match status" value="1"/>
</dbReference>
<feature type="domain" description="Recombinase" evidence="5">
    <location>
        <begin position="188"/>
        <end position="310"/>
    </location>
</feature>
<protein>
    <submittedName>
        <fullName evidence="6">Site-specific DNA recombinase</fullName>
    </submittedName>
</protein>
<evidence type="ECO:0000259" key="5">
    <source>
        <dbReference type="PROSITE" id="PS51737"/>
    </source>
</evidence>
<evidence type="ECO:0000256" key="2">
    <source>
        <dbReference type="ARBA" id="ARBA00023172"/>
    </source>
</evidence>
<dbReference type="PANTHER" id="PTHR30461">
    <property type="entry name" value="DNA-INVERTASE FROM LAMBDOID PROPHAGE"/>
    <property type="match status" value="1"/>
</dbReference>
<dbReference type="InterPro" id="IPR006119">
    <property type="entry name" value="Resolv_N"/>
</dbReference>
<dbReference type="InterPro" id="IPR050639">
    <property type="entry name" value="SSR_resolvase"/>
</dbReference>
<accession>A0A1Y6F3R9</accession>
<keyword evidence="3" id="KW-0175">Coiled coil</keyword>
<dbReference type="Pfam" id="PF13408">
    <property type="entry name" value="Zn_ribbon_recom"/>
    <property type="match status" value="1"/>
</dbReference>
<dbReference type="SUPFAM" id="SSF53041">
    <property type="entry name" value="Resolvase-like"/>
    <property type="match status" value="1"/>
</dbReference>
<dbReference type="PROSITE" id="PS51737">
    <property type="entry name" value="RECOMBINASE_DNA_BIND"/>
    <property type="match status" value="1"/>
</dbReference>
<organism evidence="6 7">
    <name type="scientific">Altererythrobacter xiamenensis</name>
    <dbReference type="NCBI Taxonomy" id="1316679"/>
    <lineage>
        <taxon>Bacteria</taxon>
        <taxon>Pseudomonadati</taxon>
        <taxon>Pseudomonadota</taxon>
        <taxon>Alphaproteobacteria</taxon>
        <taxon>Sphingomonadales</taxon>
        <taxon>Erythrobacteraceae</taxon>
        <taxon>Altererythrobacter</taxon>
    </lineage>
</organism>
<dbReference type="PROSITE" id="PS51736">
    <property type="entry name" value="RECOMBINASES_3"/>
    <property type="match status" value="1"/>
</dbReference>
<evidence type="ECO:0000259" key="4">
    <source>
        <dbReference type="PROSITE" id="PS51736"/>
    </source>
</evidence>
<dbReference type="AlphaFoldDB" id="A0A1Y6F3R9"/>
<dbReference type="RefSeq" id="WP_086437572.1">
    <property type="nucleotide sequence ID" value="NZ_FXWG01000002.1"/>
</dbReference>
<evidence type="ECO:0000256" key="1">
    <source>
        <dbReference type="ARBA" id="ARBA00023125"/>
    </source>
</evidence>
<dbReference type="OrthoDB" id="7410930at2"/>